<protein>
    <submittedName>
        <fullName evidence="1">Uncharacterized protein</fullName>
    </submittedName>
</protein>
<keyword evidence="2" id="KW-1185">Reference proteome</keyword>
<comment type="caution">
    <text evidence="1">The sequence shown here is derived from an EMBL/GenBank/DDBJ whole genome shotgun (WGS) entry which is preliminary data.</text>
</comment>
<evidence type="ECO:0000313" key="2">
    <source>
        <dbReference type="Proteomes" id="UP000439903"/>
    </source>
</evidence>
<sequence length="282" mass="31226">MPFYDSSDDDESSYLSKPRILARDRRENERQFFYGNRDEYVSSASKCASEKYAVGTANEISFDVKFTCLQPLNLTSYEPKRLNGIVDSGCVLYKKHDDEYLNPKFEATARIKFECEDTDGTTVNMELKGSCDIGIFEQKFKASAESSIKQDDMELFKSEASLETMTGVNGDKIDAKIDSAIFRTRDENEDAELKFITASAQAKYGVDENGIDEMIKLGVNLVEVEVNGVKSRVGLNLDTGVSIDKNGVEAKFEGFGVKMGKEIGISTPIGEVSVDLGKLFGS</sequence>
<reference evidence="1 2" key="1">
    <citation type="journal article" date="2019" name="Environ. Microbiol.">
        <title>At the nexus of three kingdoms: the genome of the mycorrhizal fungus Gigaspora margarita provides insights into plant, endobacterial and fungal interactions.</title>
        <authorList>
            <person name="Venice F."/>
            <person name="Ghignone S."/>
            <person name="Salvioli di Fossalunga A."/>
            <person name="Amselem J."/>
            <person name="Novero M."/>
            <person name="Xianan X."/>
            <person name="Sedzielewska Toro K."/>
            <person name="Morin E."/>
            <person name="Lipzen A."/>
            <person name="Grigoriev I.V."/>
            <person name="Henrissat B."/>
            <person name="Martin F.M."/>
            <person name="Bonfante P."/>
        </authorList>
    </citation>
    <scope>NUCLEOTIDE SEQUENCE [LARGE SCALE GENOMIC DNA]</scope>
    <source>
        <strain evidence="1 2">BEG34</strain>
    </source>
</reference>
<name>A0A8H3WVJ2_GIGMA</name>
<dbReference type="EMBL" id="WTPW01003643">
    <property type="protein sequence ID" value="KAF0336087.1"/>
    <property type="molecule type" value="Genomic_DNA"/>
</dbReference>
<dbReference type="Proteomes" id="UP000439903">
    <property type="component" value="Unassembled WGS sequence"/>
</dbReference>
<organism evidence="1 2">
    <name type="scientific">Gigaspora margarita</name>
    <dbReference type="NCBI Taxonomy" id="4874"/>
    <lineage>
        <taxon>Eukaryota</taxon>
        <taxon>Fungi</taxon>
        <taxon>Fungi incertae sedis</taxon>
        <taxon>Mucoromycota</taxon>
        <taxon>Glomeromycotina</taxon>
        <taxon>Glomeromycetes</taxon>
        <taxon>Diversisporales</taxon>
        <taxon>Gigasporaceae</taxon>
        <taxon>Gigaspora</taxon>
    </lineage>
</organism>
<evidence type="ECO:0000313" key="1">
    <source>
        <dbReference type="EMBL" id="KAF0336087.1"/>
    </source>
</evidence>
<proteinExistence type="predicted"/>
<dbReference type="OrthoDB" id="2333662at2759"/>
<gene>
    <name evidence="1" type="ORF">F8M41_016655</name>
</gene>
<dbReference type="AlphaFoldDB" id="A0A8H3WVJ2"/>
<accession>A0A8H3WVJ2</accession>